<keyword evidence="2" id="KW-1185">Reference proteome</keyword>
<organism evidence="1 2">
    <name type="scientific">Scopulibacillus darangshiensis</name>
    <dbReference type="NCBI Taxonomy" id="442528"/>
    <lineage>
        <taxon>Bacteria</taxon>
        <taxon>Bacillati</taxon>
        <taxon>Bacillota</taxon>
        <taxon>Bacilli</taxon>
        <taxon>Bacillales</taxon>
        <taxon>Sporolactobacillaceae</taxon>
        <taxon>Scopulibacillus</taxon>
    </lineage>
</organism>
<gene>
    <name evidence="1" type="ORF">EV207_12524</name>
</gene>
<dbReference type="OrthoDB" id="2617774at2"/>
<protein>
    <submittedName>
        <fullName evidence="1">Uncharacterized protein</fullName>
    </submittedName>
</protein>
<sequence length="161" mass="19312">MKTCAYCCSELQEKYCPFCDMVLAEKYVMENGERLSHSISWYPEEHNIYKSTKDLLKLETIELICLLKHARAYRGQAYELRRLRHKSELKVGMNEEVESIAKASYEEYEMATRKVWVLENILRERIGYFPYRISEKYIQGYLEHIERSEKKQMVISETVFI</sequence>
<name>A0A4R2NSL7_9BACL</name>
<comment type="caution">
    <text evidence="1">The sequence shown here is derived from an EMBL/GenBank/DDBJ whole genome shotgun (WGS) entry which is preliminary data.</text>
</comment>
<dbReference type="RefSeq" id="WP_132747023.1">
    <property type="nucleotide sequence ID" value="NZ_SLXK01000025.1"/>
</dbReference>
<proteinExistence type="predicted"/>
<accession>A0A4R2NSL7</accession>
<reference evidence="1 2" key="1">
    <citation type="submission" date="2019-03" db="EMBL/GenBank/DDBJ databases">
        <title>Genomic Encyclopedia of Type Strains, Phase IV (KMG-IV): sequencing the most valuable type-strain genomes for metagenomic binning, comparative biology and taxonomic classification.</title>
        <authorList>
            <person name="Goeker M."/>
        </authorList>
    </citation>
    <scope>NUCLEOTIDE SEQUENCE [LARGE SCALE GENOMIC DNA]</scope>
    <source>
        <strain evidence="1 2">DSM 19377</strain>
    </source>
</reference>
<evidence type="ECO:0000313" key="1">
    <source>
        <dbReference type="EMBL" id="TCP24464.1"/>
    </source>
</evidence>
<dbReference type="AlphaFoldDB" id="A0A4R2NSL7"/>
<dbReference type="Proteomes" id="UP000295416">
    <property type="component" value="Unassembled WGS sequence"/>
</dbReference>
<evidence type="ECO:0000313" key="2">
    <source>
        <dbReference type="Proteomes" id="UP000295416"/>
    </source>
</evidence>
<dbReference type="EMBL" id="SLXK01000025">
    <property type="protein sequence ID" value="TCP24464.1"/>
    <property type="molecule type" value="Genomic_DNA"/>
</dbReference>